<organism evidence="1 2">
    <name type="scientific">Cichorium intybus</name>
    <name type="common">Chicory</name>
    <dbReference type="NCBI Taxonomy" id="13427"/>
    <lineage>
        <taxon>Eukaryota</taxon>
        <taxon>Viridiplantae</taxon>
        <taxon>Streptophyta</taxon>
        <taxon>Embryophyta</taxon>
        <taxon>Tracheophyta</taxon>
        <taxon>Spermatophyta</taxon>
        <taxon>Magnoliopsida</taxon>
        <taxon>eudicotyledons</taxon>
        <taxon>Gunneridae</taxon>
        <taxon>Pentapetalae</taxon>
        <taxon>asterids</taxon>
        <taxon>campanulids</taxon>
        <taxon>Asterales</taxon>
        <taxon>Asteraceae</taxon>
        <taxon>Cichorioideae</taxon>
        <taxon>Cichorieae</taxon>
        <taxon>Cichoriinae</taxon>
        <taxon>Cichorium</taxon>
    </lineage>
</organism>
<name>A0ACB9E2G1_CICIN</name>
<keyword evidence="2" id="KW-1185">Reference proteome</keyword>
<dbReference type="EMBL" id="CM042012">
    <property type="protein sequence ID" value="KAI3753173.1"/>
    <property type="molecule type" value="Genomic_DNA"/>
</dbReference>
<comment type="caution">
    <text evidence="1">The sequence shown here is derived from an EMBL/GenBank/DDBJ whole genome shotgun (WGS) entry which is preliminary data.</text>
</comment>
<gene>
    <name evidence="1" type="ORF">L2E82_25219</name>
</gene>
<evidence type="ECO:0000313" key="2">
    <source>
        <dbReference type="Proteomes" id="UP001055811"/>
    </source>
</evidence>
<evidence type="ECO:0000313" key="1">
    <source>
        <dbReference type="EMBL" id="KAI3753173.1"/>
    </source>
</evidence>
<accession>A0ACB9E2G1</accession>
<protein>
    <submittedName>
        <fullName evidence="1">Uncharacterized protein</fullName>
    </submittedName>
</protein>
<proteinExistence type="predicted"/>
<reference evidence="2" key="1">
    <citation type="journal article" date="2022" name="Mol. Ecol. Resour.">
        <title>The genomes of chicory, endive, great burdock and yacon provide insights into Asteraceae palaeo-polyploidization history and plant inulin production.</title>
        <authorList>
            <person name="Fan W."/>
            <person name="Wang S."/>
            <person name="Wang H."/>
            <person name="Wang A."/>
            <person name="Jiang F."/>
            <person name="Liu H."/>
            <person name="Zhao H."/>
            <person name="Xu D."/>
            <person name="Zhang Y."/>
        </authorList>
    </citation>
    <scope>NUCLEOTIDE SEQUENCE [LARGE SCALE GENOMIC DNA]</scope>
    <source>
        <strain evidence="2">cv. Punajuju</strain>
    </source>
</reference>
<dbReference type="Proteomes" id="UP001055811">
    <property type="component" value="Linkage Group LG04"/>
</dbReference>
<reference evidence="1 2" key="2">
    <citation type="journal article" date="2022" name="Mol. Ecol. Resour.">
        <title>The genomes of chicory, endive, great burdock and yacon provide insights into Asteraceae paleo-polyploidization history and plant inulin production.</title>
        <authorList>
            <person name="Fan W."/>
            <person name="Wang S."/>
            <person name="Wang H."/>
            <person name="Wang A."/>
            <person name="Jiang F."/>
            <person name="Liu H."/>
            <person name="Zhao H."/>
            <person name="Xu D."/>
            <person name="Zhang Y."/>
        </authorList>
    </citation>
    <scope>NUCLEOTIDE SEQUENCE [LARGE SCALE GENOMIC DNA]</scope>
    <source>
        <strain evidence="2">cv. Punajuju</strain>
        <tissue evidence="1">Leaves</tissue>
    </source>
</reference>
<sequence>MPPPNTVAKGHHPVLVGGSTRKNRHRPPYRSTLGSCDNNQQKSPLLSLEAAIAGTRGKRRAILRLSPSAMLAICYTAKVGSHEFKEEKIAPAMAVPVREMVAGFEVVRDLGSDNGGGSIFLHSWVG</sequence>